<protein>
    <recommendedName>
        <fullName evidence="11">DNA 3'-5' helicase</fullName>
        <ecNumber evidence="11">5.6.2.4</ecNumber>
    </recommendedName>
    <alternativeName>
        <fullName evidence="12">DNA 3'-5' helicase II</fullName>
    </alternativeName>
</protein>
<dbReference type="InterPro" id="IPR013986">
    <property type="entry name" value="DExx_box_DNA_helicase_dom_sf"/>
</dbReference>
<dbReference type="Proteomes" id="UP000239007">
    <property type="component" value="Unassembled WGS sequence"/>
</dbReference>
<evidence type="ECO:0000259" key="16">
    <source>
        <dbReference type="PROSITE" id="PS51198"/>
    </source>
</evidence>
<feature type="binding site" evidence="14">
    <location>
        <begin position="42"/>
        <end position="49"/>
    </location>
    <ligand>
        <name>ATP</name>
        <dbReference type="ChEBI" id="CHEBI:30616"/>
    </ligand>
</feature>
<keyword evidence="4 14" id="KW-0378">Hydrolase</keyword>
<evidence type="ECO:0000256" key="15">
    <source>
        <dbReference type="SAM" id="MobiDB-lite"/>
    </source>
</evidence>
<dbReference type="PROSITE" id="PS51198">
    <property type="entry name" value="UVRD_HELICASE_ATP_BIND"/>
    <property type="match status" value="1"/>
</dbReference>
<evidence type="ECO:0000256" key="11">
    <source>
        <dbReference type="ARBA" id="ARBA00034808"/>
    </source>
</evidence>
<dbReference type="AlphaFoldDB" id="A0A2S7UU24"/>
<dbReference type="CDD" id="cd17932">
    <property type="entry name" value="DEXQc_UvrD"/>
    <property type="match status" value="1"/>
</dbReference>
<keyword evidence="6 14" id="KW-0067">ATP-binding</keyword>
<evidence type="ECO:0000256" key="10">
    <source>
        <dbReference type="ARBA" id="ARBA00034617"/>
    </source>
</evidence>
<dbReference type="Pfam" id="PF13361">
    <property type="entry name" value="UvrD_C"/>
    <property type="match status" value="1"/>
</dbReference>
<comment type="caution">
    <text evidence="18">The sequence shown here is derived from an EMBL/GenBank/DDBJ whole genome shotgun (WGS) entry which is preliminary data.</text>
</comment>
<dbReference type="FunFam" id="3.40.50.300:FF:001201">
    <property type="entry name" value="ATP-dependent DNA helicase UvrD2"/>
    <property type="match status" value="1"/>
</dbReference>
<evidence type="ECO:0000256" key="9">
    <source>
        <dbReference type="ARBA" id="ARBA00023235"/>
    </source>
</evidence>
<dbReference type="GO" id="GO:0016887">
    <property type="term" value="F:ATP hydrolysis activity"/>
    <property type="evidence" value="ECO:0007669"/>
    <property type="project" value="RHEA"/>
</dbReference>
<comment type="catalytic activity">
    <reaction evidence="13">
        <text>ATP + H2O = ADP + phosphate + H(+)</text>
        <dbReference type="Rhea" id="RHEA:13065"/>
        <dbReference type="ChEBI" id="CHEBI:15377"/>
        <dbReference type="ChEBI" id="CHEBI:15378"/>
        <dbReference type="ChEBI" id="CHEBI:30616"/>
        <dbReference type="ChEBI" id="CHEBI:43474"/>
        <dbReference type="ChEBI" id="CHEBI:456216"/>
        <dbReference type="EC" id="5.6.2.4"/>
    </reaction>
</comment>
<keyword evidence="19" id="KW-1185">Reference proteome</keyword>
<keyword evidence="8" id="KW-0234">DNA repair</keyword>
<dbReference type="InterPro" id="IPR014016">
    <property type="entry name" value="UvrD-like_ATP-bd"/>
</dbReference>
<sequence>MDVYIPSQDIPGSSTAMLKLNELNERQYEAVTAPPQNMLVLAGAGSGKTKVLISRIGYLIQAHQTSAFSILAVTFTNKAAAEMRHRLESLLGQGTVGSQYGASGMWIGTFHGLAHRFLRTHFREAKLPESFQVLDSDDQHRLIRRIMKSLNLDDKRYPAKQAMWYINGKKDDGLRPKHIESFDPTEQVFLQVYTAYQEACDRAGLVDFAEILLRSHEVLATNAEVLSHYRKRFRHILVDEFQDTNKIQYAWIRLLAGAHGGNVAEKIPPSHVMIVGDDDQSIYGWRGAQVENIHSFQKDFTNVEVIRLEQNYRSTATILKASNAVIANNTDRLGKELWTEGAEGDPIALYAAFNEIDEARFIVGNIKKWQEEGGSLSESAILYRNNAQSRVLESALNEAGLSYRIYGGLRFFDRQEIKDALAYLRMVSNRDDDAAFERVINTPARGIGEKTLQMLRDAARSQNMTMWQAAGRLLDEKHLSGRASNAVQSFMDLIVQLESTVQPLPLHEQADHVIQSSGLKAMYQAEKGEKGQTRVENLEELVSACKDYEPDENMQEMPLLAAFLSHASLESGESQADAYEDAVQLMTLHSAKGLEFPMVFMAGVEEGMFPSQQSGDSPERLEEERRLAYVGMTRAKQRLFITHAETRRMYGQELYHRPSRFIAEIPQDCIYEVKLSTQMSRPQSGYSSGYGEASTYSQNSGYSSSSNHGSSTGHGGYQGDRNKAKSSKNFGGGFDQASSHLKFSESLFSLGQRVSHAKFGEGTVLNCEGDGDNSRIQVNFDDFGAKWLVTTYAKLTGI</sequence>
<keyword evidence="9" id="KW-0413">Isomerase</keyword>
<evidence type="ECO:0000256" key="6">
    <source>
        <dbReference type="ARBA" id="ARBA00022840"/>
    </source>
</evidence>
<keyword evidence="2 14" id="KW-0547">Nucleotide-binding</keyword>
<dbReference type="Gene3D" id="1.10.486.10">
    <property type="entry name" value="PCRA, domain 4"/>
    <property type="match status" value="1"/>
</dbReference>
<keyword evidence="3" id="KW-0227">DNA damage</keyword>
<dbReference type="GO" id="GO:0003677">
    <property type="term" value="F:DNA binding"/>
    <property type="evidence" value="ECO:0007669"/>
    <property type="project" value="UniProtKB-KW"/>
</dbReference>
<dbReference type="GO" id="GO:0043138">
    <property type="term" value="F:3'-5' DNA helicase activity"/>
    <property type="evidence" value="ECO:0007669"/>
    <property type="project" value="UniProtKB-EC"/>
</dbReference>
<evidence type="ECO:0000256" key="3">
    <source>
        <dbReference type="ARBA" id="ARBA00022763"/>
    </source>
</evidence>
<evidence type="ECO:0000256" key="14">
    <source>
        <dbReference type="PROSITE-ProRule" id="PRU00560"/>
    </source>
</evidence>
<dbReference type="Pfam" id="PF00580">
    <property type="entry name" value="UvrD-helicase"/>
    <property type="match status" value="1"/>
</dbReference>
<reference evidence="18 19" key="1">
    <citation type="submission" date="2016-12" db="EMBL/GenBank/DDBJ databases">
        <title>Diversity of luminous bacteria.</title>
        <authorList>
            <person name="Yoshizawa S."/>
            <person name="Kogure K."/>
        </authorList>
    </citation>
    <scope>NUCLEOTIDE SEQUENCE [LARGE SCALE GENOMIC DNA]</scope>
    <source>
        <strain evidence="18 19">SA4-48</strain>
    </source>
</reference>
<dbReference type="GO" id="GO:0000725">
    <property type="term" value="P:recombinational repair"/>
    <property type="evidence" value="ECO:0007669"/>
    <property type="project" value="TreeGrafter"/>
</dbReference>
<dbReference type="FunFam" id="1.10.10.160:FF:000002">
    <property type="entry name" value="DNA helicase"/>
    <property type="match status" value="1"/>
</dbReference>
<name>A0A2S7UU24_9GAMM</name>
<evidence type="ECO:0000256" key="7">
    <source>
        <dbReference type="ARBA" id="ARBA00023125"/>
    </source>
</evidence>
<evidence type="ECO:0000313" key="18">
    <source>
        <dbReference type="EMBL" id="PQJ52781.1"/>
    </source>
</evidence>
<keyword evidence="5 14" id="KW-0347">Helicase</keyword>
<feature type="region of interest" description="Disordered" evidence="15">
    <location>
        <begin position="697"/>
        <end position="730"/>
    </location>
</feature>
<evidence type="ECO:0000256" key="5">
    <source>
        <dbReference type="ARBA" id="ARBA00022806"/>
    </source>
</evidence>
<dbReference type="PANTHER" id="PTHR11070:SF2">
    <property type="entry name" value="ATP-DEPENDENT DNA HELICASE SRS2"/>
    <property type="match status" value="1"/>
</dbReference>
<dbReference type="FunFam" id="1.10.486.10:FF:000003">
    <property type="entry name" value="ATP-dependent DNA helicase"/>
    <property type="match status" value="1"/>
</dbReference>
<accession>A0A2S7UU24</accession>
<dbReference type="Pfam" id="PF21196">
    <property type="entry name" value="PcrA_UvrD_tudor"/>
    <property type="match status" value="1"/>
</dbReference>
<dbReference type="GO" id="GO:0033202">
    <property type="term" value="C:DNA helicase complex"/>
    <property type="evidence" value="ECO:0007669"/>
    <property type="project" value="TreeGrafter"/>
</dbReference>
<keyword evidence="7" id="KW-0238">DNA-binding</keyword>
<dbReference type="PANTHER" id="PTHR11070">
    <property type="entry name" value="UVRD / RECB / PCRA DNA HELICASE FAMILY MEMBER"/>
    <property type="match status" value="1"/>
</dbReference>
<evidence type="ECO:0000256" key="8">
    <source>
        <dbReference type="ARBA" id="ARBA00023204"/>
    </source>
</evidence>
<feature type="domain" description="UvrD-like helicase ATP-binding" evidence="16">
    <location>
        <begin position="21"/>
        <end position="315"/>
    </location>
</feature>
<dbReference type="GO" id="GO:0005829">
    <property type="term" value="C:cytosol"/>
    <property type="evidence" value="ECO:0007669"/>
    <property type="project" value="TreeGrafter"/>
</dbReference>
<evidence type="ECO:0000256" key="2">
    <source>
        <dbReference type="ARBA" id="ARBA00022741"/>
    </source>
</evidence>
<dbReference type="PROSITE" id="PS51217">
    <property type="entry name" value="UVRD_HELICASE_CTER"/>
    <property type="match status" value="1"/>
</dbReference>
<dbReference type="InterPro" id="IPR027417">
    <property type="entry name" value="P-loop_NTPase"/>
</dbReference>
<feature type="compositionally biased region" description="Low complexity" evidence="15">
    <location>
        <begin position="697"/>
        <end position="711"/>
    </location>
</feature>
<dbReference type="Gene3D" id="3.40.50.300">
    <property type="entry name" value="P-loop containing nucleotide triphosphate hydrolases"/>
    <property type="match status" value="2"/>
</dbReference>
<dbReference type="InterPro" id="IPR014017">
    <property type="entry name" value="DNA_helicase_UvrD-like_C"/>
</dbReference>
<dbReference type="EMBL" id="MSCH01000003">
    <property type="protein sequence ID" value="PQJ52781.1"/>
    <property type="molecule type" value="Genomic_DNA"/>
</dbReference>
<evidence type="ECO:0000259" key="17">
    <source>
        <dbReference type="PROSITE" id="PS51217"/>
    </source>
</evidence>
<gene>
    <name evidence="18" type="primary">uvrD</name>
    <name evidence="18" type="ORF">BTO11_03330</name>
</gene>
<dbReference type="InterPro" id="IPR000212">
    <property type="entry name" value="DNA_helicase_UvrD/REP"/>
</dbReference>
<dbReference type="EC" id="5.6.2.4" evidence="11"/>
<dbReference type="Gene3D" id="1.10.10.160">
    <property type="match status" value="1"/>
</dbReference>
<evidence type="ECO:0000256" key="4">
    <source>
        <dbReference type="ARBA" id="ARBA00022801"/>
    </source>
</evidence>
<evidence type="ECO:0000256" key="1">
    <source>
        <dbReference type="ARBA" id="ARBA00009922"/>
    </source>
</evidence>
<dbReference type="NCBIfam" id="NF008743">
    <property type="entry name" value="PRK11773.1"/>
    <property type="match status" value="1"/>
</dbReference>
<organism evidence="18 19">
    <name type="scientific">Psychrosphaera saromensis</name>
    <dbReference type="NCBI Taxonomy" id="716813"/>
    <lineage>
        <taxon>Bacteria</taxon>
        <taxon>Pseudomonadati</taxon>
        <taxon>Pseudomonadota</taxon>
        <taxon>Gammaproteobacteria</taxon>
        <taxon>Alteromonadales</taxon>
        <taxon>Pseudoalteromonadaceae</taxon>
        <taxon>Psychrosphaera</taxon>
    </lineage>
</organism>
<evidence type="ECO:0000256" key="13">
    <source>
        <dbReference type="ARBA" id="ARBA00048988"/>
    </source>
</evidence>
<dbReference type="CDD" id="cd18807">
    <property type="entry name" value="SF1_C_UvrD"/>
    <property type="match status" value="1"/>
</dbReference>
<comment type="similarity">
    <text evidence="1">Belongs to the helicase family. UvrD subfamily.</text>
</comment>
<proteinExistence type="inferred from homology"/>
<dbReference type="RefSeq" id="WP_229793369.1">
    <property type="nucleotide sequence ID" value="NZ_BMYG01000004.1"/>
</dbReference>
<dbReference type="GO" id="GO:0005524">
    <property type="term" value="F:ATP binding"/>
    <property type="evidence" value="ECO:0007669"/>
    <property type="project" value="UniProtKB-UniRule"/>
</dbReference>
<evidence type="ECO:0000313" key="19">
    <source>
        <dbReference type="Proteomes" id="UP000239007"/>
    </source>
</evidence>
<evidence type="ECO:0000256" key="12">
    <source>
        <dbReference type="ARBA" id="ARBA00034923"/>
    </source>
</evidence>
<feature type="domain" description="UvrD-like helicase C-terminal" evidence="17">
    <location>
        <begin position="316"/>
        <end position="593"/>
    </location>
</feature>
<comment type="catalytic activity">
    <reaction evidence="10">
        <text>Couples ATP hydrolysis with the unwinding of duplex DNA by translocating in the 3'-5' direction.</text>
        <dbReference type="EC" id="5.6.2.4"/>
    </reaction>
</comment>
<dbReference type="SUPFAM" id="SSF52540">
    <property type="entry name" value="P-loop containing nucleoside triphosphate hydrolases"/>
    <property type="match status" value="1"/>
</dbReference>